<dbReference type="PANTHER" id="PTHR40394">
    <property type="entry name" value="LIPOPROTEIN-RELATED"/>
    <property type="match status" value="1"/>
</dbReference>
<dbReference type="PANTHER" id="PTHR40394:SF2">
    <property type="entry name" value="QUINOL:CYTOCHROME C OXIDOREDUCTASE MEMBRANE PROTEIN"/>
    <property type="match status" value="1"/>
</dbReference>
<dbReference type="PROSITE" id="PS51007">
    <property type="entry name" value="CYTC"/>
    <property type="match status" value="1"/>
</dbReference>
<dbReference type="EMBL" id="SDHW01000002">
    <property type="protein sequence ID" value="RXK60846.1"/>
    <property type="molecule type" value="Genomic_DNA"/>
</dbReference>
<evidence type="ECO:0000313" key="7">
    <source>
        <dbReference type="EMBL" id="RXK60846.1"/>
    </source>
</evidence>
<evidence type="ECO:0000256" key="1">
    <source>
        <dbReference type="ARBA" id="ARBA00022617"/>
    </source>
</evidence>
<sequence>MRSTKIVTLGLVTVVLAAAACNNGPRREPGKIYMPDMAYSRAVETYADHSNLTEAGIYYDATPVAGTVKRGGVASFPLGKDAVGDTANYVASKQVVNPLPALNEKDMAEAKRLYNVNCGICHGEKLDGNGPIYKGGEGPYPAKPATLVGDVKYENMPAGQMMYSVTYGRNLMGSYASQLTTQQRWMIIHYVKSMQPGGAKPVAVTADTTTAKPAADTTVKATK</sequence>
<keyword evidence="1 4" id="KW-0349">Heme</keyword>
<dbReference type="OrthoDB" id="9796771at2"/>
<dbReference type="GO" id="GO:0009055">
    <property type="term" value="F:electron transfer activity"/>
    <property type="evidence" value="ECO:0007669"/>
    <property type="project" value="InterPro"/>
</dbReference>
<accession>A0A4Q1CJQ2</accession>
<proteinExistence type="predicted"/>
<organism evidence="7 8">
    <name type="scientific">Lacibacter luteus</name>
    <dbReference type="NCBI Taxonomy" id="2508719"/>
    <lineage>
        <taxon>Bacteria</taxon>
        <taxon>Pseudomonadati</taxon>
        <taxon>Bacteroidota</taxon>
        <taxon>Chitinophagia</taxon>
        <taxon>Chitinophagales</taxon>
        <taxon>Chitinophagaceae</taxon>
        <taxon>Lacibacter</taxon>
    </lineage>
</organism>
<evidence type="ECO:0000256" key="2">
    <source>
        <dbReference type="ARBA" id="ARBA00022723"/>
    </source>
</evidence>
<evidence type="ECO:0000256" key="5">
    <source>
        <dbReference type="SAM" id="SignalP"/>
    </source>
</evidence>
<dbReference type="GO" id="GO:0020037">
    <property type="term" value="F:heme binding"/>
    <property type="evidence" value="ECO:0007669"/>
    <property type="project" value="InterPro"/>
</dbReference>
<feature type="chain" id="PRO_5020756792" evidence="5">
    <location>
        <begin position="21"/>
        <end position="223"/>
    </location>
</feature>
<dbReference type="GO" id="GO:0046872">
    <property type="term" value="F:metal ion binding"/>
    <property type="evidence" value="ECO:0007669"/>
    <property type="project" value="UniProtKB-KW"/>
</dbReference>
<dbReference type="InterPro" id="IPR036909">
    <property type="entry name" value="Cyt_c-like_dom_sf"/>
</dbReference>
<dbReference type="AlphaFoldDB" id="A0A4Q1CJQ2"/>
<evidence type="ECO:0000256" key="3">
    <source>
        <dbReference type="ARBA" id="ARBA00023004"/>
    </source>
</evidence>
<dbReference type="PROSITE" id="PS51257">
    <property type="entry name" value="PROKAR_LIPOPROTEIN"/>
    <property type="match status" value="1"/>
</dbReference>
<keyword evidence="5" id="KW-0732">Signal</keyword>
<dbReference type="Pfam" id="PF13442">
    <property type="entry name" value="Cytochrome_CBB3"/>
    <property type="match status" value="1"/>
</dbReference>
<feature type="domain" description="Cytochrome c" evidence="6">
    <location>
        <begin position="105"/>
        <end position="195"/>
    </location>
</feature>
<keyword evidence="3 4" id="KW-0408">Iron</keyword>
<dbReference type="SUPFAM" id="SSF46626">
    <property type="entry name" value="Cytochrome c"/>
    <property type="match status" value="1"/>
</dbReference>
<keyword evidence="2 4" id="KW-0479">Metal-binding</keyword>
<reference evidence="7 8" key="1">
    <citation type="submission" date="2019-01" db="EMBL/GenBank/DDBJ databases">
        <title>Lacibacter sp. strain TTM-7.</title>
        <authorList>
            <person name="Chen W.-M."/>
        </authorList>
    </citation>
    <scope>NUCLEOTIDE SEQUENCE [LARGE SCALE GENOMIC DNA]</scope>
    <source>
        <strain evidence="7 8">TTM-7</strain>
    </source>
</reference>
<dbReference type="Proteomes" id="UP000290204">
    <property type="component" value="Unassembled WGS sequence"/>
</dbReference>
<evidence type="ECO:0000313" key="8">
    <source>
        <dbReference type="Proteomes" id="UP000290204"/>
    </source>
</evidence>
<keyword evidence="8" id="KW-1185">Reference proteome</keyword>
<evidence type="ECO:0000259" key="6">
    <source>
        <dbReference type="PROSITE" id="PS51007"/>
    </source>
</evidence>
<name>A0A4Q1CJQ2_9BACT</name>
<protein>
    <submittedName>
        <fullName evidence="7">Cytochrome c</fullName>
    </submittedName>
</protein>
<comment type="caution">
    <text evidence="7">The sequence shown here is derived from an EMBL/GenBank/DDBJ whole genome shotgun (WGS) entry which is preliminary data.</text>
</comment>
<dbReference type="RefSeq" id="WP_129130807.1">
    <property type="nucleotide sequence ID" value="NZ_SDHW01000002.1"/>
</dbReference>
<dbReference type="InterPro" id="IPR009056">
    <property type="entry name" value="Cyt_c-like_dom"/>
</dbReference>
<gene>
    <name evidence="7" type="ORF">ESA94_10315</name>
</gene>
<feature type="signal peptide" evidence="5">
    <location>
        <begin position="1"/>
        <end position="20"/>
    </location>
</feature>
<dbReference type="Gene3D" id="1.10.760.10">
    <property type="entry name" value="Cytochrome c-like domain"/>
    <property type="match status" value="1"/>
</dbReference>
<evidence type="ECO:0000256" key="4">
    <source>
        <dbReference type="PROSITE-ProRule" id="PRU00433"/>
    </source>
</evidence>